<evidence type="ECO:0000313" key="3">
    <source>
        <dbReference type="Proteomes" id="UP000765509"/>
    </source>
</evidence>
<feature type="compositionally biased region" description="Polar residues" evidence="1">
    <location>
        <begin position="38"/>
        <end position="48"/>
    </location>
</feature>
<sequence length="240" mass="27712">MSPVHLRNLGFQMTQPEDREGLSRTRIPGRGNLGHSGGWQNTEGNHTHPSIHFPIQQEPQNRGLERHGSSSSAPQTPQRCISMEHGQQEVQPGIPLGRNWRKLPEDMSQRDILQRPYGNNQRLESHQAVQTPGGERKQNKEESNHYPRYSHQLLKDLFQWRMDNKRFNLASHWAELGASCQKIFLKEIEFRDLMVITKGYRRTADPDRASSDAFRLTRSRPNQISSGFTPFRNQQISGKE</sequence>
<protein>
    <submittedName>
        <fullName evidence="2">Uncharacterized protein</fullName>
    </submittedName>
</protein>
<gene>
    <name evidence="2" type="ORF">O181_039342</name>
</gene>
<feature type="region of interest" description="Disordered" evidence="1">
    <location>
        <begin position="1"/>
        <end position="54"/>
    </location>
</feature>
<dbReference type="AlphaFoldDB" id="A0A9Q3DCQ4"/>
<name>A0A9Q3DCQ4_9BASI</name>
<feature type="compositionally biased region" description="Basic and acidic residues" evidence="1">
    <location>
        <begin position="134"/>
        <end position="145"/>
    </location>
</feature>
<proteinExistence type="predicted"/>
<organism evidence="2 3">
    <name type="scientific">Austropuccinia psidii MF-1</name>
    <dbReference type="NCBI Taxonomy" id="1389203"/>
    <lineage>
        <taxon>Eukaryota</taxon>
        <taxon>Fungi</taxon>
        <taxon>Dikarya</taxon>
        <taxon>Basidiomycota</taxon>
        <taxon>Pucciniomycotina</taxon>
        <taxon>Pucciniomycetes</taxon>
        <taxon>Pucciniales</taxon>
        <taxon>Sphaerophragmiaceae</taxon>
        <taxon>Austropuccinia</taxon>
    </lineage>
</organism>
<dbReference type="Proteomes" id="UP000765509">
    <property type="component" value="Unassembled WGS sequence"/>
</dbReference>
<feature type="region of interest" description="Disordered" evidence="1">
    <location>
        <begin position="221"/>
        <end position="240"/>
    </location>
</feature>
<evidence type="ECO:0000256" key="1">
    <source>
        <dbReference type="SAM" id="MobiDB-lite"/>
    </source>
</evidence>
<feature type="compositionally biased region" description="Polar residues" evidence="1">
    <location>
        <begin position="117"/>
        <end position="130"/>
    </location>
</feature>
<feature type="region of interest" description="Disordered" evidence="1">
    <location>
        <begin position="115"/>
        <end position="146"/>
    </location>
</feature>
<keyword evidence="3" id="KW-1185">Reference proteome</keyword>
<accession>A0A9Q3DCQ4</accession>
<evidence type="ECO:0000313" key="2">
    <source>
        <dbReference type="EMBL" id="MBW0499627.1"/>
    </source>
</evidence>
<reference evidence="2" key="1">
    <citation type="submission" date="2021-03" db="EMBL/GenBank/DDBJ databases">
        <title>Draft genome sequence of rust myrtle Austropuccinia psidii MF-1, a brazilian biotype.</title>
        <authorList>
            <person name="Quecine M.C."/>
            <person name="Pachon D.M.R."/>
            <person name="Bonatelli M.L."/>
            <person name="Correr F.H."/>
            <person name="Franceschini L.M."/>
            <person name="Leite T.F."/>
            <person name="Margarido G.R.A."/>
            <person name="Almeida C.A."/>
            <person name="Ferrarezi J.A."/>
            <person name="Labate C.A."/>
        </authorList>
    </citation>
    <scope>NUCLEOTIDE SEQUENCE</scope>
    <source>
        <strain evidence="2">MF-1</strain>
    </source>
</reference>
<dbReference type="EMBL" id="AVOT02015360">
    <property type="protein sequence ID" value="MBW0499627.1"/>
    <property type="molecule type" value="Genomic_DNA"/>
</dbReference>
<comment type="caution">
    <text evidence="2">The sequence shown here is derived from an EMBL/GenBank/DDBJ whole genome shotgun (WGS) entry which is preliminary data.</text>
</comment>